<evidence type="ECO:0000313" key="2">
    <source>
        <dbReference type="EMBL" id="RMA96045.1"/>
    </source>
</evidence>
<comment type="caution">
    <text evidence="2">The sequence shown here is derived from an EMBL/GenBank/DDBJ whole genome shotgun (WGS) entry which is preliminary data.</text>
</comment>
<dbReference type="Proteomes" id="UP000280842">
    <property type="component" value="Unassembled WGS sequence"/>
</dbReference>
<gene>
    <name evidence="2" type="ORF">CLV39_1056</name>
</gene>
<keyword evidence="1" id="KW-0472">Membrane</keyword>
<accession>A0A3M0BNQ6</accession>
<reference evidence="2 3" key="1">
    <citation type="submission" date="2018-10" db="EMBL/GenBank/DDBJ databases">
        <title>Genomic Encyclopedia of Archaeal and Bacterial Type Strains, Phase II (KMG-II): from individual species to whole genera.</title>
        <authorList>
            <person name="Goeker M."/>
        </authorList>
    </citation>
    <scope>NUCLEOTIDE SEQUENCE [LARGE SCALE GENOMIC DNA]</scope>
    <source>
        <strain evidence="2 3">VM1</strain>
    </source>
</reference>
<proteinExistence type="predicted"/>
<organism evidence="2 3">
    <name type="scientific">Hydrogenothermus marinus</name>
    <dbReference type="NCBI Taxonomy" id="133270"/>
    <lineage>
        <taxon>Bacteria</taxon>
        <taxon>Pseudomonadati</taxon>
        <taxon>Aquificota</taxon>
        <taxon>Aquificia</taxon>
        <taxon>Aquificales</taxon>
        <taxon>Hydrogenothermaceae</taxon>
        <taxon>Hydrogenothermus</taxon>
    </lineage>
</organism>
<protein>
    <submittedName>
        <fullName evidence="2">Uncharacterized protein</fullName>
    </submittedName>
</protein>
<evidence type="ECO:0000313" key="3">
    <source>
        <dbReference type="Proteomes" id="UP000280842"/>
    </source>
</evidence>
<dbReference type="EMBL" id="REFO01000012">
    <property type="protein sequence ID" value="RMA96045.1"/>
    <property type="molecule type" value="Genomic_DNA"/>
</dbReference>
<feature type="transmembrane region" description="Helical" evidence="1">
    <location>
        <begin position="6"/>
        <end position="28"/>
    </location>
</feature>
<name>A0A3M0BNQ6_9AQUI</name>
<sequence>MSLYLIYILTILIGIYAVYMNAPVLFKINPFENELAMAKFFASFFPTVVGIFMIYFGVYSIYNLYKKRKNN</sequence>
<dbReference type="RefSeq" id="WP_121923183.1">
    <property type="nucleotide sequence ID" value="NZ_REFO01000012.1"/>
</dbReference>
<dbReference type="OrthoDB" id="15321at2"/>
<feature type="transmembrane region" description="Helical" evidence="1">
    <location>
        <begin position="40"/>
        <end position="62"/>
    </location>
</feature>
<keyword evidence="3" id="KW-1185">Reference proteome</keyword>
<dbReference type="AlphaFoldDB" id="A0A3M0BNQ6"/>
<keyword evidence="1" id="KW-0812">Transmembrane</keyword>
<keyword evidence="1" id="KW-1133">Transmembrane helix</keyword>
<evidence type="ECO:0000256" key="1">
    <source>
        <dbReference type="SAM" id="Phobius"/>
    </source>
</evidence>